<feature type="domain" description="EAL" evidence="2">
    <location>
        <begin position="1"/>
        <end position="59"/>
    </location>
</feature>
<dbReference type="CDD" id="cd01949">
    <property type="entry name" value="GGDEF"/>
    <property type="match status" value="1"/>
</dbReference>
<dbReference type="PROSITE" id="PS50883">
    <property type="entry name" value="EAL"/>
    <property type="match status" value="1"/>
</dbReference>
<dbReference type="Proteomes" id="UP000287865">
    <property type="component" value="Unassembled WGS sequence"/>
</dbReference>
<dbReference type="InterPro" id="IPR001633">
    <property type="entry name" value="EAL_dom"/>
</dbReference>
<protein>
    <recommendedName>
        <fullName evidence="7">Diguanylate cyclase/phosphodiesterase</fullName>
    </recommendedName>
</protein>
<feature type="domain" description="GGDEF" evidence="3">
    <location>
        <begin position="230"/>
        <end position="381"/>
    </location>
</feature>
<dbReference type="NCBIfam" id="TIGR00254">
    <property type="entry name" value="GGDEF"/>
    <property type="match status" value="1"/>
</dbReference>
<dbReference type="Pfam" id="PF00990">
    <property type="entry name" value="GGDEF"/>
    <property type="match status" value="1"/>
</dbReference>
<name>A0ABY0BR89_9GAMM</name>
<evidence type="ECO:0000256" key="1">
    <source>
        <dbReference type="PROSITE-ProRule" id="PRU00703"/>
    </source>
</evidence>
<feature type="domain" description="CBS" evidence="4">
    <location>
        <begin position="74"/>
        <end position="132"/>
    </location>
</feature>
<evidence type="ECO:0000313" key="5">
    <source>
        <dbReference type="EMBL" id="RUO24551.1"/>
    </source>
</evidence>
<dbReference type="PROSITE" id="PS51371">
    <property type="entry name" value="CBS"/>
    <property type="match status" value="1"/>
</dbReference>
<dbReference type="Gene3D" id="3.30.70.270">
    <property type="match status" value="1"/>
</dbReference>
<dbReference type="SUPFAM" id="SSF141868">
    <property type="entry name" value="EAL domain-like"/>
    <property type="match status" value="1"/>
</dbReference>
<dbReference type="InterPro" id="IPR000160">
    <property type="entry name" value="GGDEF_dom"/>
</dbReference>
<dbReference type="SMART" id="SM00267">
    <property type="entry name" value="GGDEF"/>
    <property type="match status" value="1"/>
</dbReference>
<dbReference type="InterPro" id="IPR046342">
    <property type="entry name" value="CBS_dom_sf"/>
</dbReference>
<evidence type="ECO:0000313" key="6">
    <source>
        <dbReference type="Proteomes" id="UP000287865"/>
    </source>
</evidence>
<accession>A0ABY0BR89</accession>
<evidence type="ECO:0000259" key="2">
    <source>
        <dbReference type="PROSITE" id="PS50883"/>
    </source>
</evidence>
<comment type="caution">
    <text evidence="5">The sequence shown here is derived from an EMBL/GenBank/DDBJ whole genome shotgun (WGS) entry which is preliminary data.</text>
</comment>
<keyword evidence="6" id="KW-1185">Reference proteome</keyword>
<dbReference type="PROSITE" id="PS50887">
    <property type="entry name" value="GGDEF"/>
    <property type="match status" value="1"/>
</dbReference>
<gene>
    <name evidence="5" type="ORF">CWE07_07715</name>
</gene>
<organism evidence="5 6">
    <name type="scientific">Aliidiomarina maris</name>
    <dbReference type="NCBI Taxonomy" id="531312"/>
    <lineage>
        <taxon>Bacteria</taxon>
        <taxon>Pseudomonadati</taxon>
        <taxon>Pseudomonadota</taxon>
        <taxon>Gammaproteobacteria</taxon>
        <taxon>Alteromonadales</taxon>
        <taxon>Idiomarinaceae</taxon>
        <taxon>Aliidiomarina</taxon>
    </lineage>
</organism>
<dbReference type="Gene3D" id="3.10.580.10">
    <property type="entry name" value="CBS-domain"/>
    <property type="match status" value="1"/>
</dbReference>
<sequence>MQHIVTLARNLHATVIAEGIETEDELRQLQKLGIFAMQGYFIGRPEFEPFQLESLQLRIADEVAVDRFDAVSSLLEDTTVITSQRRVADILDYFKQNKRLLSIPVVDEGKVVGIVRRGHFMETMSSAFGRALFSNKPAQAIMQRNFLTIDAEAPLEKASALLTEHEDTIEHQVLLVTRQHQYAGVIPVPSLLRRITESKIQNARYANPLTLLPGNVPINQHIDQQISQEHAFCVLYFDLNYFKPFNDEYGYQQGDAVIQWFASLLERQYASLGHFVGHVGGDDFIVVVTGDDYLDAVQQELRQHFQCDVKSFYREQHIVDNFMLGRARNGRYQKFPLLDFSLAVVTVAANTAASHQDISIAAARLKSQAKRASNGVAVCHFADLILSQNSAQC</sequence>
<dbReference type="InterPro" id="IPR035919">
    <property type="entry name" value="EAL_sf"/>
</dbReference>
<dbReference type="Pfam" id="PF00563">
    <property type="entry name" value="EAL"/>
    <property type="match status" value="1"/>
</dbReference>
<proteinExistence type="predicted"/>
<dbReference type="PANTHER" id="PTHR33121:SF70">
    <property type="entry name" value="SIGNALING PROTEIN YKOW"/>
    <property type="match status" value="1"/>
</dbReference>
<evidence type="ECO:0000259" key="3">
    <source>
        <dbReference type="PROSITE" id="PS50887"/>
    </source>
</evidence>
<dbReference type="InterPro" id="IPR000644">
    <property type="entry name" value="CBS_dom"/>
</dbReference>
<dbReference type="SUPFAM" id="SSF55073">
    <property type="entry name" value="Nucleotide cyclase"/>
    <property type="match status" value="1"/>
</dbReference>
<dbReference type="SUPFAM" id="SSF54631">
    <property type="entry name" value="CBS-domain pair"/>
    <property type="match status" value="1"/>
</dbReference>
<evidence type="ECO:0000259" key="4">
    <source>
        <dbReference type="PROSITE" id="PS51371"/>
    </source>
</evidence>
<dbReference type="InterPro" id="IPR043128">
    <property type="entry name" value="Rev_trsase/Diguanyl_cyclase"/>
</dbReference>
<evidence type="ECO:0008006" key="7">
    <source>
        <dbReference type="Google" id="ProtNLM"/>
    </source>
</evidence>
<keyword evidence="1" id="KW-0129">CBS domain</keyword>
<dbReference type="Pfam" id="PF00571">
    <property type="entry name" value="CBS"/>
    <property type="match status" value="2"/>
</dbReference>
<dbReference type="Gene3D" id="3.20.20.450">
    <property type="entry name" value="EAL domain"/>
    <property type="match status" value="1"/>
</dbReference>
<reference evidence="5 6" key="1">
    <citation type="journal article" date="2018" name="Front. Microbiol.">
        <title>Genome-Based Analysis Reveals the Taxonomy and Diversity of the Family Idiomarinaceae.</title>
        <authorList>
            <person name="Liu Y."/>
            <person name="Lai Q."/>
            <person name="Shao Z."/>
        </authorList>
    </citation>
    <scope>NUCLEOTIDE SEQUENCE [LARGE SCALE GENOMIC DNA]</scope>
    <source>
        <strain evidence="5 6">CF12-14</strain>
    </source>
</reference>
<dbReference type="PANTHER" id="PTHR33121">
    <property type="entry name" value="CYCLIC DI-GMP PHOSPHODIESTERASE PDEF"/>
    <property type="match status" value="1"/>
</dbReference>
<dbReference type="InterPro" id="IPR029787">
    <property type="entry name" value="Nucleotide_cyclase"/>
</dbReference>
<dbReference type="EMBL" id="PIPK01000006">
    <property type="protein sequence ID" value="RUO24551.1"/>
    <property type="molecule type" value="Genomic_DNA"/>
</dbReference>
<dbReference type="InterPro" id="IPR050706">
    <property type="entry name" value="Cyclic-di-GMP_PDE-like"/>
</dbReference>